<dbReference type="EMBL" id="FCOX02000175">
    <property type="protein sequence ID" value="SAL07152.1"/>
    <property type="molecule type" value="Genomic_DNA"/>
</dbReference>
<evidence type="ECO:0000313" key="1">
    <source>
        <dbReference type="EMBL" id="SAL07152.1"/>
    </source>
</evidence>
<accession>A0A158EJU0</accession>
<proteinExistence type="predicted"/>
<gene>
    <name evidence="1" type="ORF">AWB78_08444</name>
</gene>
<organism evidence="1 2">
    <name type="scientific">Caballeronia calidae</name>
    <dbReference type="NCBI Taxonomy" id="1777139"/>
    <lineage>
        <taxon>Bacteria</taxon>
        <taxon>Pseudomonadati</taxon>
        <taxon>Pseudomonadota</taxon>
        <taxon>Betaproteobacteria</taxon>
        <taxon>Burkholderiales</taxon>
        <taxon>Burkholderiaceae</taxon>
        <taxon>Caballeronia</taxon>
    </lineage>
</organism>
<protein>
    <submittedName>
        <fullName evidence="1">Integrase catalytic region</fullName>
    </submittedName>
</protein>
<keyword evidence="2" id="KW-1185">Reference proteome</keyword>
<dbReference type="Proteomes" id="UP000071859">
    <property type="component" value="Unassembled WGS sequence"/>
</dbReference>
<sequence>MPIKIRQNKYLNNIIEQDRRALKRTIKPMMGFKNFDVPELTCSPSKYHA</sequence>
<comment type="caution">
    <text evidence="1">The sequence shown here is derived from an EMBL/GenBank/DDBJ whole genome shotgun (WGS) entry which is preliminary data.</text>
</comment>
<evidence type="ECO:0000313" key="2">
    <source>
        <dbReference type="Proteomes" id="UP000071859"/>
    </source>
</evidence>
<reference evidence="1" key="1">
    <citation type="submission" date="2016-01" db="EMBL/GenBank/DDBJ databases">
        <authorList>
            <person name="Peeters C."/>
        </authorList>
    </citation>
    <scope>NUCLEOTIDE SEQUENCE</scope>
    <source>
        <strain evidence="1">LMG 29321</strain>
    </source>
</reference>
<name>A0A158EJU0_9BURK</name>
<dbReference type="AlphaFoldDB" id="A0A158EJU0"/>